<dbReference type="NCBIfam" id="TIGR00281">
    <property type="entry name" value="SMC-Scp complex subunit ScpB"/>
    <property type="match status" value="1"/>
</dbReference>
<dbReference type="PANTHER" id="PTHR34298:SF2">
    <property type="entry name" value="SEGREGATION AND CONDENSATION PROTEIN B"/>
    <property type="match status" value="1"/>
</dbReference>
<dbReference type="PIRSF" id="PIRSF019345">
    <property type="entry name" value="ScpB"/>
    <property type="match status" value="1"/>
</dbReference>
<evidence type="ECO:0000256" key="4">
    <source>
        <dbReference type="ARBA" id="ARBA00023306"/>
    </source>
</evidence>
<accession>A0A1H9E6D7</accession>
<dbReference type="GO" id="GO:0051301">
    <property type="term" value="P:cell division"/>
    <property type="evidence" value="ECO:0007669"/>
    <property type="project" value="UniProtKB-KW"/>
</dbReference>
<keyword evidence="1" id="KW-0963">Cytoplasm</keyword>
<dbReference type="STRING" id="867345.SAMN05421693_12035"/>
<dbReference type="AlphaFoldDB" id="A0A1H9E6D7"/>
<dbReference type="EMBL" id="FOFO01000020">
    <property type="protein sequence ID" value="SEQ21187.1"/>
    <property type="molecule type" value="Genomic_DNA"/>
</dbReference>
<keyword evidence="6" id="KW-1185">Reference proteome</keyword>
<organism evidence="5 6">
    <name type="scientific">Ectothiorhodospira magna</name>
    <dbReference type="NCBI Taxonomy" id="867345"/>
    <lineage>
        <taxon>Bacteria</taxon>
        <taxon>Pseudomonadati</taxon>
        <taxon>Pseudomonadota</taxon>
        <taxon>Gammaproteobacteria</taxon>
        <taxon>Chromatiales</taxon>
        <taxon>Ectothiorhodospiraceae</taxon>
        <taxon>Ectothiorhodospira</taxon>
    </lineage>
</organism>
<dbReference type="PANTHER" id="PTHR34298">
    <property type="entry name" value="SEGREGATION AND CONDENSATION PROTEIN B"/>
    <property type="match status" value="1"/>
</dbReference>
<sequence>MLLMTPELLCRILEGALLAADRPLSLEQMERLFEDAERPSRAELRQALEALARACDDRGYALRQVGSGYRFQVREALSPWISRLWEERPPRYSRALLETLALIAYRQPITRAEIEAVRGVTVSTQIIKTLTEREWVRVVGHKEVPGRPALYGTTPRFLDYFNLSSLDDLPSLMALKDLGPAQQQDGEPPVP</sequence>
<dbReference type="GO" id="GO:0051304">
    <property type="term" value="P:chromosome separation"/>
    <property type="evidence" value="ECO:0007669"/>
    <property type="project" value="InterPro"/>
</dbReference>
<keyword evidence="4" id="KW-0131">Cell cycle</keyword>
<protein>
    <submittedName>
        <fullName evidence="5">Segregation and condensation protein B</fullName>
    </submittedName>
</protein>
<keyword evidence="2" id="KW-0132">Cell division</keyword>
<evidence type="ECO:0000256" key="1">
    <source>
        <dbReference type="ARBA" id="ARBA00022490"/>
    </source>
</evidence>
<dbReference type="InterPro" id="IPR005234">
    <property type="entry name" value="ScpB_csome_segregation"/>
</dbReference>
<name>A0A1H9E6D7_9GAMM</name>
<dbReference type="OrthoDB" id="9806226at2"/>
<evidence type="ECO:0000313" key="5">
    <source>
        <dbReference type="EMBL" id="SEQ21187.1"/>
    </source>
</evidence>
<proteinExistence type="predicted"/>
<keyword evidence="3" id="KW-0159">Chromosome partition</keyword>
<evidence type="ECO:0000313" key="6">
    <source>
        <dbReference type="Proteomes" id="UP000199496"/>
    </source>
</evidence>
<evidence type="ECO:0000256" key="3">
    <source>
        <dbReference type="ARBA" id="ARBA00022829"/>
    </source>
</evidence>
<dbReference type="InterPro" id="IPR036390">
    <property type="entry name" value="WH_DNA-bd_sf"/>
</dbReference>
<reference evidence="5 6" key="1">
    <citation type="submission" date="2016-10" db="EMBL/GenBank/DDBJ databases">
        <authorList>
            <person name="de Groot N.N."/>
        </authorList>
    </citation>
    <scope>NUCLEOTIDE SEQUENCE [LARGE SCALE GENOMIC DNA]</scope>
    <source>
        <strain evidence="5 6">B7-7</strain>
    </source>
</reference>
<gene>
    <name evidence="5" type="ORF">SAMN05421693_12035</name>
</gene>
<dbReference type="Proteomes" id="UP000199496">
    <property type="component" value="Unassembled WGS sequence"/>
</dbReference>
<dbReference type="Pfam" id="PF04079">
    <property type="entry name" value="SMC_ScpB"/>
    <property type="match status" value="1"/>
</dbReference>
<dbReference type="SUPFAM" id="SSF46785">
    <property type="entry name" value="Winged helix' DNA-binding domain"/>
    <property type="match status" value="2"/>
</dbReference>
<dbReference type="InterPro" id="IPR036388">
    <property type="entry name" value="WH-like_DNA-bd_sf"/>
</dbReference>
<evidence type="ECO:0000256" key="2">
    <source>
        <dbReference type="ARBA" id="ARBA00022618"/>
    </source>
</evidence>
<dbReference type="Gene3D" id="1.10.10.10">
    <property type="entry name" value="Winged helix-like DNA-binding domain superfamily/Winged helix DNA-binding domain"/>
    <property type="match status" value="2"/>
</dbReference>